<accession>A0A1D9GA67</accession>
<name>A0A1D9GA67_MOOP1</name>
<reference evidence="2" key="1">
    <citation type="submission" date="2016-10" db="EMBL/GenBank/DDBJ databases">
        <title>Comparative genomics uncovers the prolific and rare metabolic potential of the cyanobacterial genus Moorea.</title>
        <authorList>
            <person name="Leao T."/>
            <person name="Castelao G."/>
            <person name="Korobeynikov A."/>
            <person name="Monroe E.A."/>
            <person name="Podell S."/>
            <person name="Glukhov E."/>
            <person name="Allen E."/>
            <person name="Gerwick W.H."/>
            <person name="Gerwick L."/>
        </authorList>
    </citation>
    <scope>NUCLEOTIDE SEQUENCE [LARGE SCALE GENOMIC DNA]</scope>
    <source>
        <strain evidence="2">JHB</strain>
    </source>
</reference>
<sequence>MVNYTFILHIKETEDEYRYAITLDKSQEDNPALFFTLSEREKLRNWFQEQSLCKINGHHLDKIIKTWIQDIEEGFRDSSITLDLPLMIESDISNLKESGNQEIPDPIYPDLSGIEPISGMLPPLNFH</sequence>
<evidence type="ECO:0000313" key="2">
    <source>
        <dbReference type="Proteomes" id="UP000176944"/>
    </source>
</evidence>
<dbReference type="EMBL" id="CP017708">
    <property type="protein sequence ID" value="AOY84546.1"/>
    <property type="molecule type" value="Genomic_DNA"/>
</dbReference>
<gene>
    <name evidence="1" type="ORF">BJP36_06970</name>
</gene>
<dbReference type="AlphaFoldDB" id="A0A1D9GA67"/>
<proteinExistence type="predicted"/>
<organism evidence="1 2">
    <name type="scientific">Moorena producens (strain JHB)</name>
    <dbReference type="NCBI Taxonomy" id="1454205"/>
    <lineage>
        <taxon>Bacteria</taxon>
        <taxon>Bacillati</taxon>
        <taxon>Cyanobacteriota</taxon>
        <taxon>Cyanophyceae</taxon>
        <taxon>Coleofasciculales</taxon>
        <taxon>Coleofasciculaceae</taxon>
        <taxon>Moorena</taxon>
    </lineage>
</organism>
<protein>
    <submittedName>
        <fullName evidence="1">Uncharacterized protein</fullName>
    </submittedName>
</protein>
<evidence type="ECO:0000313" key="1">
    <source>
        <dbReference type="EMBL" id="AOY84546.1"/>
    </source>
</evidence>
<dbReference type="Proteomes" id="UP000176944">
    <property type="component" value="Chromosome"/>
</dbReference>